<evidence type="ECO:0000313" key="2">
    <source>
        <dbReference type="EMBL" id="KAA2261487.1"/>
    </source>
</evidence>
<gene>
    <name evidence="2" type="ORF">F0L68_17060</name>
</gene>
<evidence type="ECO:0000256" key="1">
    <source>
        <dbReference type="SAM" id="Phobius"/>
    </source>
</evidence>
<evidence type="ECO:0000313" key="3">
    <source>
        <dbReference type="Proteomes" id="UP000323454"/>
    </source>
</evidence>
<feature type="transmembrane region" description="Helical" evidence="1">
    <location>
        <begin position="60"/>
        <end position="84"/>
    </location>
</feature>
<keyword evidence="1" id="KW-0472">Membrane</keyword>
<dbReference type="EMBL" id="VUOB01000028">
    <property type="protein sequence ID" value="KAA2261487.1"/>
    <property type="molecule type" value="Genomic_DNA"/>
</dbReference>
<protein>
    <submittedName>
        <fullName evidence="2">Uncharacterized protein</fullName>
    </submittedName>
</protein>
<dbReference type="OrthoDB" id="9838233at2"/>
<feature type="transmembrane region" description="Helical" evidence="1">
    <location>
        <begin position="29"/>
        <end position="48"/>
    </location>
</feature>
<comment type="caution">
    <text evidence="2">The sequence shown here is derived from an EMBL/GenBank/DDBJ whole genome shotgun (WGS) entry which is preliminary data.</text>
</comment>
<keyword evidence="1" id="KW-1133">Transmembrane helix</keyword>
<sequence>MIIIQGQEPTPQYLWVSSSVVRKIRATSMLTGAVSAAVSLVVGVLMWWGGGALPNARSPFNWMMIAIELCSVFFLLLIAFSLLWATSYATGEYLDIAGTRVALRVLLVLGIATVGTAALACFVLVMTPTHAGGSTARPDVHGGLPVPVYLLLPFAACAIAVIDCLIARYLLRPSPALLPRNDPAWPPNAGLPGGR</sequence>
<proteinExistence type="predicted"/>
<organism evidence="2 3">
    <name type="scientific">Solihabitans fulvus</name>
    <dbReference type="NCBI Taxonomy" id="1892852"/>
    <lineage>
        <taxon>Bacteria</taxon>
        <taxon>Bacillati</taxon>
        <taxon>Actinomycetota</taxon>
        <taxon>Actinomycetes</taxon>
        <taxon>Pseudonocardiales</taxon>
        <taxon>Pseudonocardiaceae</taxon>
        <taxon>Solihabitans</taxon>
    </lineage>
</organism>
<accession>A0A5B2XCV0</accession>
<name>A0A5B2XCV0_9PSEU</name>
<dbReference type="Proteomes" id="UP000323454">
    <property type="component" value="Unassembled WGS sequence"/>
</dbReference>
<reference evidence="2 3" key="2">
    <citation type="submission" date="2019-09" db="EMBL/GenBank/DDBJ databases">
        <authorList>
            <person name="Jin C."/>
        </authorList>
    </citation>
    <scope>NUCLEOTIDE SEQUENCE [LARGE SCALE GENOMIC DNA]</scope>
    <source>
        <strain evidence="2 3">AN110305</strain>
    </source>
</reference>
<dbReference type="RefSeq" id="WP_149850564.1">
    <property type="nucleotide sequence ID" value="NZ_VUOB01000028.1"/>
</dbReference>
<reference evidence="2 3" key="1">
    <citation type="submission" date="2019-09" db="EMBL/GenBank/DDBJ databases">
        <title>Goodfellowia gen. nov., a new genus of the Pseudonocardineae related to Actinoalloteichus, containing Goodfellowia coeruleoviolacea gen. nov., comb. nov. gen. nov., comb. nov.</title>
        <authorList>
            <person name="Labeda D."/>
        </authorList>
    </citation>
    <scope>NUCLEOTIDE SEQUENCE [LARGE SCALE GENOMIC DNA]</scope>
    <source>
        <strain evidence="2 3">AN110305</strain>
    </source>
</reference>
<feature type="transmembrane region" description="Helical" evidence="1">
    <location>
        <begin position="146"/>
        <end position="171"/>
    </location>
</feature>
<dbReference type="AlphaFoldDB" id="A0A5B2XCV0"/>
<keyword evidence="1" id="KW-0812">Transmembrane</keyword>
<keyword evidence="3" id="KW-1185">Reference proteome</keyword>
<feature type="transmembrane region" description="Helical" evidence="1">
    <location>
        <begin position="105"/>
        <end position="126"/>
    </location>
</feature>